<dbReference type="UniPathway" id="UPA00148">
    <property type="reaction ID" value="UER00233"/>
</dbReference>
<comment type="similarity">
    <text evidence="2 15">Belongs to the Cob(I)alamin adenosyltransferase family.</text>
</comment>
<evidence type="ECO:0000259" key="16">
    <source>
        <dbReference type="Pfam" id="PF01923"/>
    </source>
</evidence>
<evidence type="ECO:0000256" key="14">
    <source>
        <dbReference type="ARBA" id="ARBA00048692"/>
    </source>
</evidence>
<dbReference type="AlphaFoldDB" id="A0A1B1Z7W5"/>
<reference evidence="17 18" key="1">
    <citation type="submission" date="2016-08" db="EMBL/GenBank/DDBJ databases">
        <title>Complete genome sequence of Fictibacillus arsenicus G25-54, a strain with toxicity to nematodes and a potential arsenic-resistance activity.</title>
        <authorList>
            <person name="Zheng Z."/>
        </authorList>
    </citation>
    <scope>NUCLEOTIDE SEQUENCE [LARGE SCALE GENOMIC DNA]</scope>
    <source>
        <strain evidence="17 18">G25-54</strain>
    </source>
</reference>
<evidence type="ECO:0000256" key="9">
    <source>
        <dbReference type="ARBA" id="ARBA00022840"/>
    </source>
</evidence>
<dbReference type="FunFam" id="1.20.1200.10:FF:000001">
    <property type="entry name" value="Cob(I)yrinic acid a,c-diamide adenosyltransferase"/>
    <property type="match status" value="1"/>
</dbReference>
<gene>
    <name evidence="17" type="ORF">ABE41_016170</name>
</gene>
<evidence type="ECO:0000256" key="1">
    <source>
        <dbReference type="ARBA" id="ARBA00005121"/>
    </source>
</evidence>
<feature type="domain" description="Cobalamin adenosyltransferase-like" evidence="16">
    <location>
        <begin position="3"/>
        <end position="166"/>
    </location>
</feature>
<protein>
    <recommendedName>
        <fullName evidence="5 15">Corrinoid adenosyltransferase</fullName>
        <ecNumber evidence="4 15">2.5.1.17</ecNumber>
    </recommendedName>
    <alternativeName>
        <fullName evidence="10 15">Cob(II)alamin adenosyltransferase</fullName>
    </alternativeName>
    <alternativeName>
        <fullName evidence="12 15">Cob(II)yrinic acid a,c-diamide adenosyltransferase</fullName>
    </alternativeName>
    <alternativeName>
        <fullName evidence="11 15">Cobinamide/cobalamin adenosyltransferase</fullName>
    </alternativeName>
</protein>
<evidence type="ECO:0000256" key="11">
    <source>
        <dbReference type="ARBA" id="ARBA00033334"/>
    </source>
</evidence>
<dbReference type="Pfam" id="PF01923">
    <property type="entry name" value="Cob_adeno_trans"/>
    <property type="match status" value="1"/>
</dbReference>
<evidence type="ECO:0000256" key="2">
    <source>
        <dbReference type="ARBA" id="ARBA00007487"/>
    </source>
</evidence>
<organism evidence="17 18">
    <name type="scientific">Fictibacillus arsenicus</name>
    <dbReference type="NCBI Taxonomy" id="255247"/>
    <lineage>
        <taxon>Bacteria</taxon>
        <taxon>Bacillati</taxon>
        <taxon>Bacillota</taxon>
        <taxon>Bacilli</taxon>
        <taxon>Bacillales</taxon>
        <taxon>Fictibacillaceae</taxon>
        <taxon>Fictibacillus</taxon>
    </lineage>
</organism>
<dbReference type="SUPFAM" id="SSF89028">
    <property type="entry name" value="Cobalamin adenosyltransferase-like"/>
    <property type="match status" value="1"/>
</dbReference>
<evidence type="ECO:0000256" key="13">
    <source>
        <dbReference type="ARBA" id="ARBA00048555"/>
    </source>
</evidence>
<dbReference type="PANTHER" id="PTHR12213:SF0">
    <property type="entry name" value="CORRINOID ADENOSYLTRANSFERASE MMAB"/>
    <property type="match status" value="1"/>
</dbReference>
<dbReference type="InterPro" id="IPR036451">
    <property type="entry name" value="CblAdoTrfase-like_sf"/>
</dbReference>
<evidence type="ECO:0000256" key="10">
    <source>
        <dbReference type="ARBA" id="ARBA00031529"/>
    </source>
</evidence>
<evidence type="ECO:0000256" key="4">
    <source>
        <dbReference type="ARBA" id="ARBA00012454"/>
    </source>
</evidence>
<proteinExistence type="inferred from homology"/>
<evidence type="ECO:0000256" key="5">
    <source>
        <dbReference type="ARBA" id="ARBA00020963"/>
    </source>
</evidence>
<evidence type="ECO:0000256" key="6">
    <source>
        <dbReference type="ARBA" id="ARBA00022573"/>
    </source>
</evidence>
<evidence type="ECO:0000256" key="8">
    <source>
        <dbReference type="ARBA" id="ARBA00022741"/>
    </source>
</evidence>
<dbReference type="OrthoDB" id="9778896at2"/>
<evidence type="ECO:0000313" key="17">
    <source>
        <dbReference type="EMBL" id="ANX13547.1"/>
    </source>
</evidence>
<evidence type="ECO:0000256" key="12">
    <source>
        <dbReference type="ARBA" id="ARBA00033354"/>
    </source>
</evidence>
<dbReference type="STRING" id="255247.ABE41_016170"/>
<dbReference type="EC" id="2.5.1.17" evidence="4 15"/>
<keyword evidence="8 15" id="KW-0547">Nucleotide-binding</keyword>
<dbReference type="Proteomes" id="UP000077412">
    <property type="component" value="Chromosome"/>
</dbReference>
<dbReference type="RefSeq" id="WP_066292533.1">
    <property type="nucleotide sequence ID" value="NZ_CP016761.1"/>
</dbReference>
<dbReference type="InterPro" id="IPR029499">
    <property type="entry name" value="PduO-typ"/>
</dbReference>
<dbReference type="KEGG" id="far:ABE41_016170"/>
<dbReference type="Gene3D" id="1.20.1200.10">
    <property type="entry name" value="Cobalamin adenosyltransferase-like"/>
    <property type="match status" value="1"/>
</dbReference>
<name>A0A1B1Z7W5_9BACL</name>
<dbReference type="GO" id="GO:0008817">
    <property type="term" value="F:corrinoid adenosyltransferase activity"/>
    <property type="evidence" value="ECO:0007669"/>
    <property type="project" value="UniProtKB-UniRule"/>
</dbReference>
<keyword evidence="18" id="KW-1185">Reference proteome</keyword>
<keyword evidence="7 15" id="KW-0808">Transferase</keyword>
<keyword evidence="6 15" id="KW-0169">Cobalamin biosynthesis</keyword>
<accession>A0A1B1Z7W5</accession>
<dbReference type="NCBIfam" id="TIGR00636">
    <property type="entry name" value="PduO_Nterm"/>
    <property type="match status" value="1"/>
</dbReference>
<dbReference type="PANTHER" id="PTHR12213">
    <property type="entry name" value="CORRINOID ADENOSYLTRANSFERASE"/>
    <property type="match status" value="1"/>
</dbReference>
<dbReference type="GO" id="GO:0005524">
    <property type="term" value="F:ATP binding"/>
    <property type="evidence" value="ECO:0007669"/>
    <property type="project" value="UniProtKB-UniRule"/>
</dbReference>
<comment type="pathway">
    <text evidence="1 15">Cofactor biosynthesis; adenosylcobalamin biosynthesis; adenosylcobalamin from cob(II)yrinate a,c-diamide: step 2/7.</text>
</comment>
<sequence>MKLYTKTGDEGKTSVIGGRLDKSHIRVKAYGSLDELNSFVGLTITKLYDPMFCDIASQLAKIQHELFDCGGDLSAVKQDYPFKTKDESVLFLEERMDQYVQEAPELERFILPGGSEPAAYFHICRTITRRAEREIVELKQTDTIHPVVLRYINRLSDYFFAVARVVNYRLQIKDVEYERSAIVFRGRKGKGNEQDEK</sequence>
<comment type="subunit">
    <text evidence="3">Homotrimer.</text>
</comment>
<comment type="catalytic activity">
    <reaction evidence="13 15">
        <text>2 cob(II)yrinate a,c diamide + reduced [electron-transfer flavoprotein] + 2 ATP = 2 adenosylcob(III)yrinate a,c-diamide + 2 triphosphate + oxidized [electron-transfer flavoprotein] + 3 H(+)</text>
        <dbReference type="Rhea" id="RHEA:11528"/>
        <dbReference type="Rhea" id="RHEA-COMP:10685"/>
        <dbReference type="Rhea" id="RHEA-COMP:10686"/>
        <dbReference type="ChEBI" id="CHEBI:15378"/>
        <dbReference type="ChEBI" id="CHEBI:18036"/>
        <dbReference type="ChEBI" id="CHEBI:30616"/>
        <dbReference type="ChEBI" id="CHEBI:57692"/>
        <dbReference type="ChEBI" id="CHEBI:58307"/>
        <dbReference type="ChEBI" id="CHEBI:58503"/>
        <dbReference type="ChEBI" id="CHEBI:58537"/>
        <dbReference type="EC" id="2.5.1.17"/>
    </reaction>
</comment>
<dbReference type="InterPro" id="IPR016030">
    <property type="entry name" value="CblAdoTrfase-like"/>
</dbReference>
<evidence type="ECO:0000256" key="7">
    <source>
        <dbReference type="ARBA" id="ARBA00022679"/>
    </source>
</evidence>
<evidence type="ECO:0000256" key="15">
    <source>
        <dbReference type="RuleBase" id="RU366026"/>
    </source>
</evidence>
<dbReference type="EMBL" id="CP016761">
    <property type="protein sequence ID" value="ANX13547.1"/>
    <property type="molecule type" value="Genomic_DNA"/>
</dbReference>
<comment type="catalytic activity">
    <reaction evidence="14 15">
        <text>2 cob(II)alamin + reduced [electron-transfer flavoprotein] + 2 ATP = 2 adenosylcob(III)alamin + 2 triphosphate + oxidized [electron-transfer flavoprotein] + 3 H(+)</text>
        <dbReference type="Rhea" id="RHEA:28671"/>
        <dbReference type="Rhea" id="RHEA-COMP:10685"/>
        <dbReference type="Rhea" id="RHEA-COMP:10686"/>
        <dbReference type="ChEBI" id="CHEBI:15378"/>
        <dbReference type="ChEBI" id="CHEBI:16304"/>
        <dbReference type="ChEBI" id="CHEBI:18036"/>
        <dbReference type="ChEBI" id="CHEBI:18408"/>
        <dbReference type="ChEBI" id="CHEBI:30616"/>
        <dbReference type="ChEBI" id="CHEBI:57692"/>
        <dbReference type="ChEBI" id="CHEBI:58307"/>
        <dbReference type="EC" id="2.5.1.17"/>
    </reaction>
</comment>
<evidence type="ECO:0000256" key="3">
    <source>
        <dbReference type="ARBA" id="ARBA00011233"/>
    </source>
</evidence>
<dbReference type="GO" id="GO:0009236">
    <property type="term" value="P:cobalamin biosynthetic process"/>
    <property type="evidence" value="ECO:0007669"/>
    <property type="project" value="UniProtKB-UniRule"/>
</dbReference>
<evidence type="ECO:0000313" key="18">
    <source>
        <dbReference type="Proteomes" id="UP000077412"/>
    </source>
</evidence>
<keyword evidence="9 15" id="KW-0067">ATP-binding</keyword>